<feature type="compositionally biased region" description="Basic residues" evidence="2">
    <location>
        <begin position="203"/>
        <end position="213"/>
    </location>
</feature>
<dbReference type="AlphaFoldDB" id="A0A7S3NNL8"/>
<feature type="compositionally biased region" description="Basic residues" evidence="2">
    <location>
        <begin position="171"/>
        <end position="183"/>
    </location>
</feature>
<accession>A0A7S3NNL8</accession>
<feature type="domain" description="Cep57 centrosome localisation" evidence="3">
    <location>
        <begin position="28"/>
        <end position="99"/>
    </location>
</feature>
<gene>
    <name evidence="4" type="ORF">ALAG00032_LOCUS9835</name>
</gene>
<evidence type="ECO:0000256" key="1">
    <source>
        <dbReference type="SAM" id="Coils"/>
    </source>
</evidence>
<reference evidence="4" key="1">
    <citation type="submission" date="2021-01" db="EMBL/GenBank/DDBJ databases">
        <authorList>
            <person name="Corre E."/>
            <person name="Pelletier E."/>
            <person name="Niang G."/>
            <person name="Scheremetjew M."/>
            <person name="Finn R."/>
            <person name="Kale V."/>
            <person name="Holt S."/>
            <person name="Cochrane G."/>
            <person name="Meng A."/>
            <person name="Brown T."/>
            <person name="Cohen L."/>
        </authorList>
    </citation>
    <scope>NUCLEOTIDE SEQUENCE</scope>
    <source>
        <strain evidence="4">CCMP1510</strain>
    </source>
</reference>
<feature type="region of interest" description="Disordered" evidence="2">
    <location>
        <begin position="170"/>
        <end position="236"/>
    </location>
</feature>
<dbReference type="GO" id="GO:0042802">
    <property type="term" value="F:identical protein binding"/>
    <property type="evidence" value="ECO:0007669"/>
    <property type="project" value="InterPro"/>
</dbReference>
<proteinExistence type="predicted"/>
<organism evidence="4">
    <name type="scientific">Aureoumbra lagunensis</name>
    <dbReference type="NCBI Taxonomy" id="44058"/>
    <lineage>
        <taxon>Eukaryota</taxon>
        <taxon>Sar</taxon>
        <taxon>Stramenopiles</taxon>
        <taxon>Ochrophyta</taxon>
        <taxon>Pelagophyceae</taxon>
        <taxon>Pelagomonadales</taxon>
        <taxon>Aureoumbra</taxon>
    </lineage>
</organism>
<name>A0A7S3NNL8_9STRA</name>
<evidence type="ECO:0000313" key="4">
    <source>
        <dbReference type="EMBL" id="CAE0369072.1"/>
    </source>
</evidence>
<dbReference type="GO" id="GO:0043015">
    <property type="term" value="F:gamma-tubulin binding"/>
    <property type="evidence" value="ECO:0007669"/>
    <property type="project" value="InterPro"/>
</dbReference>
<sequence>MSGTNSEWNGSPLMGEDEISAKTTSSRAVLAALRALQDKIRRLEEERLAAIEEANECKRQLSSQQTESSLSSKNLDYERLMAENRALQRRLAAAERTTRNYEEESLFSRKSHDDATTRRLADVEAALENMIAANRLLAASVGSQVPEEDDLVADAASVLTASRVALERARHYTKRRTKPKIRSTRPDSSAVRSKTEPISARPRSSKRTVKQNKKRDTVLDAPGKPVPWLPSSNNDATSYNLLAACNYALKRGSSQPTTSSASAIPYLSHSKKKSSRRHDVSPRS</sequence>
<feature type="compositionally biased region" description="Polar residues" evidence="2">
    <location>
        <begin position="252"/>
        <end position="262"/>
    </location>
</feature>
<evidence type="ECO:0000259" key="3">
    <source>
        <dbReference type="Pfam" id="PF14073"/>
    </source>
</evidence>
<feature type="region of interest" description="Disordered" evidence="2">
    <location>
        <begin position="1"/>
        <end position="24"/>
    </location>
</feature>
<dbReference type="Pfam" id="PF14073">
    <property type="entry name" value="Cep57_CLD"/>
    <property type="match status" value="1"/>
</dbReference>
<evidence type="ECO:0000256" key="2">
    <source>
        <dbReference type="SAM" id="MobiDB-lite"/>
    </source>
</evidence>
<dbReference type="EMBL" id="HBIJ01014675">
    <property type="protein sequence ID" value="CAE0369072.1"/>
    <property type="molecule type" value="Transcribed_RNA"/>
</dbReference>
<dbReference type="InterPro" id="IPR025913">
    <property type="entry name" value="Cep57_CLD"/>
</dbReference>
<keyword evidence="1" id="KW-0175">Coiled coil</keyword>
<protein>
    <recommendedName>
        <fullName evidence="3">Cep57 centrosome localisation domain-containing protein</fullName>
    </recommendedName>
</protein>
<feature type="region of interest" description="Disordered" evidence="2">
    <location>
        <begin position="251"/>
        <end position="284"/>
    </location>
</feature>
<feature type="coiled-coil region" evidence="1">
    <location>
        <begin position="26"/>
        <end position="104"/>
    </location>
</feature>